<keyword evidence="3" id="KW-1185">Reference proteome</keyword>
<dbReference type="OrthoDB" id="10501209at2759"/>
<dbReference type="AlphaFoldDB" id="A0A3P7KIM8"/>
<evidence type="ECO:0000256" key="1">
    <source>
        <dbReference type="SAM" id="SignalP"/>
    </source>
</evidence>
<accession>A0A3P7KIM8</accession>
<sequence>MVHGLLFLPVLLIIIIPEKRERQGKRVQDKPKAIFTCDSQSELKKKDIFESRNSYSVEHIANDRKVSSIVEIPVAQAKDEPSDEDVVKATVDRLTGKVLTPEDQSQV</sequence>
<proteinExistence type="predicted"/>
<organism evidence="2 3">
    <name type="scientific">Strongylus vulgaris</name>
    <name type="common">Blood worm</name>
    <dbReference type="NCBI Taxonomy" id="40348"/>
    <lineage>
        <taxon>Eukaryota</taxon>
        <taxon>Metazoa</taxon>
        <taxon>Ecdysozoa</taxon>
        <taxon>Nematoda</taxon>
        <taxon>Chromadorea</taxon>
        <taxon>Rhabditida</taxon>
        <taxon>Rhabditina</taxon>
        <taxon>Rhabditomorpha</taxon>
        <taxon>Strongyloidea</taxon>
        <taxon>Strongylidae</taxon>
        <taxon>Strongylus</taxon>
    </lineage>
</organism>
<name>A0A3P7KIM8_STRVU</name>
<reference evidence="2 3" key="1">
    <citation type="submission" date="2018-11" db="EMBL/GenBank/DDBJ databases">
        <authorList>
            <consortium name="Pathogen Informatics"/>
        </authorList>
    </citation>
    <scope>NUCLEOTIDE SEQUENCE [LARGE SCALE GENOMIC DNA]</scope>
</reference>
<feature type="chain" id="PRO_5018152788" evidence="1">
    <location>
        <begin position="21"/>
        <end position="107"/>
    </location>
</feature>
<feature type="signal peptide" evidence="1">
    <location>
        <begin position="1"/>
        <end position="20"/>
    </location>
</feature>
<evidence type="ECO:0000313" key="2">
    <source>
        <dbReference type="EMBL" id="VDM67522.1"/>
    </source>
</evidence>
<keyword evidence="1" id="KW-0732">Signal</keyword>
<protein>
    <submittedName>
        <fullName evidence="2">Uncharacterized protein</fullName>
    </submittedName>
</protein>
<dbReference type="Proteomes" id="UP000270094">
    <property type="component" value="Unassembled WGS sequence"/>
</dbReference>
<dbReference type="EMBL" id="UYYB01005749">
    <property type="protein sequence ID" value="VDM67522.1"/>
    <property type="molecule type" value="Genomic_DNA"/>
</dbReference>
<gene>
    <name evidence="2" type="ORF">SVUK_LOCUS2520</name>
</gene>
<evidence type="ECO:0000313" key="3">
    <source>
        <dbReference type="Proteomes" id="UP000270094"/>
    </source>
</evidence>